<protein>
    <recommendedName>
        <fullName evidence="2">YqbQ/XkdQ domain-containing protein</fullName>
    </recommendedName>
</protein>
<gene>
    <name evidence="3" type="ORF">DWZ89_04730</name>
</gene>
<evidence type="ECO:0000313" key="3">
    <source>
        <dbReference type="EMBL" id="RGB71811.1"/>
    </source>
</evidence>
<accession>A0A3E2TAU2</accession>
<dbReference type="InterPro" id="IPR056937">
    <property type="entry name" value="YqbQ/XkdQ"/>
</dbReference>
<evidence type="ECO:0000259" key="2">
    <source>
        <dbReference type="Pfam" id="PF24032"/>
    </source>
</evidence>
<feature type="compositionally biased region" description="Basic and acidic residues" evidence="1">
    <location>
        <begin position="324"/>
        <end position="336"/>
    </location>
</feature>
<evidence type="ECO:0000313" key="4">
    <source>
        <dbReference type="Proteomes" id="UP000261140"/>
    </source>
</evidence>
<dbReference type="AlphaFoldDB" id="A0A3E2TAU2"/>
<evidence type="ECO:0000256" key="1">
    <source>
        <dbReference type="SAM" id="MobiDB-lite"/>
    </source>
</evidence>
<feature type="domain" description="YqbQ/XkdQ" evidence="2">
    <location>
        <begin position="25"/>
        <end position="319"/>
    </location>
</feature>
<dbReference type="Pfam" id="PF24032">
    <property type="entry name" value="YQBQ"/>
    <property type="match status" value="1"/>
</dbReference>
<dbReference type="RefSeq" id="WP_117504988.1">
    <property type="nucleotide sequence ID" value="NZ_QVEQ01000003.1"/>
</dbReference>
<proteinExistence type="predicted"/>
<name>A0A3E2TAU2_9FIRM</name>
<comment type="caution">
    <text evidence="3">The sequence shown here is derived from an EMBL/GenBank/DDBJ whole genome shotgun (WGS) entry which is preliminary data.</text>
</comment>
<reference evidence="3 4" key="1">
    <citation type="submission" date="2018-08" db="EMBL/GenBank/DDBJ databases">
        <title>A genome reference for cultivated species of the human gut microbiota.</title>
        <authorList>
            <person name="Zou Y."/>
            <person name="Xue W."/>
            <person name="Luo G."/>
        </authorList>
    </citation>
    <scope>NUCLEOTIDE SEQUENCE [LARGE SCALE GENOMIC DNA]</scope>
    <source>
        <strain evidence="3 4">AF36-11AT</strain>
    </source>
</reference>
<sequence length="406" mass="44757">MGKITFLVTKGETTYDMSELVESATWSGRKGSPARSLSVSLIDDDGWKHARSGIDVTKGNHCVFYWEGAELFRGIIMRQRQSTKKTMTIKAYDVGIYLSNNKDSFCYKQKKASEIFKDCCDRFQIPYKDVADTGYVISELPKAKTTACDVILDALSLTFKATGIRHYVTSADGKLSLIKRKDSILQWVVETGRNLISYDYTCSIEKVKTRIKLLSKEDKVLAEKADTELEKTIGIMQDISTPDSNTEEANLTDMAESMLAEQKLPSKTLTIEGLGQANVISGVGLCIIIRPLGISNSYYVDEDTHTFKGNYHAMRLTLNMATDTERSAKASDEKSSTSHSVGDKVQFSGGPQYVASTATSPTNSPKAGPAKITAIAKSKNAKHPYHIIHTDKQSTVYGWVDASQIG</sequence>
<dbReference type="SUPFAM" id="SSF69279">
    <property type="entry name" value="Phage tail proteins"/>
    <property type="match status" value="1"/>
</dbReference>
<dbReference type="Proteomes" id="UP000261140">
    <property type="component" value="Unassembled WGS sequence"/>
</dbReference>
<feature type="region of interest" description="Disordered" evidence="1">
    <location>
        <begin position="324"/>
        <end position="369"/>
    </location>
</feature>
<organism evidence="3 4">
    <name type="scientific">Faecalibacterium prausnitzii</name>
    <dbReference type="NCBI Taxonomy" id="853"/>
    <lineage>
        <taxon>Bacteria</taxon>
        <taxon>Bacillati</taxon>
        <taxon>Bacillota</taxon>
        <taxon>Clostridia</taxon>
        <taxon>Eubacteriales</taxon>
        <taxon>Oscillospiraceae</taxon>
        <taxon>Faecalibacterium</taxon>
    </lineage>
</organism>
<feature type="compositionally biased region" description="Polar residues" evidence="1">
    <location>
        <begin position="354"/>
        <end position="365"/>
    </location>
</feature>
<dbReference type="EMBL" id="QVEQ01000003">
    <property type="protein sequence ID" value="RGB71811.1"/>
    <property type="molecule type" value="Genomic_DNA"/>
</dbReference>